<dbReference type="EMBL" id="UOFG01000124">
    <property type="protein sequence ID" value="VAW60432.1"/>
    <property type="molecule type" value="Genomic_DNA"/>
</dbReference>
<protein>
    <submittedName>
        <fullName evidence="1">Uncharacterized protein</fullName>
    </submittedName>
</protein>
<organism evidence="1">
    <name type="scientific">hydrothermal vent metagenome</name>
    <dbReference type="NCBI Taxonomy" id="652676"/>
    <lineage>
        <taxon>unclassified sequences</taxon>
        <taxon>metagenomes</taxon>
        <taxon>ecological metagenomes</taxon>
    </lineage>
</organism>
<name>A0A3B0XAC3_9ZZZZ</name>
<reference evidence="1" key="1">
    <citation type="submission" date="2018-06" db="EMBL/GenBank/DDBJ databases">
        <authorList>
            <person name="Zhirakovskaya E."/>
        </authorList>
    </citation>
    <scope>NUCLEOTIDE SEQUENCE</scope>
</reference>
<sequence>MPYYVYRIESAQMALLKQLELIDQFESFKEAKKFARDHRAEQADADAADIKVMFADNQLAAEEMLMEKRDKPIVMEHEK</sequence>
<gene>
    <name evidence="1" type="ORF">MNBD_GAMMA11-3404</name>
</gene>
<accession>A0A3B0XAC3</accession>
<evidence type="ECO:0000313" key="1">
    <source>
        <dbReference type="EMBL" id="VAW60432.1"/>
    </source>
</evidence>
<dbReference type="AlphaFoldDB" id="A0A3B0XAC3"/>
<proteinExistence type="predicted"/>